<gene>
    <name evidence="2" type="ORF">SFC79_16455</name>
</gene>
<keyword evidence="1" id="KW-0472">Membrane</keyword>
<comment type="caution">
    <text evidence="2">The sequence shown here is derived from an EMBL/GenBank/DDBJ whole genome shotgun (WGS) entry which is preliminary data.</text>
</comment>
<proteinExistence type="predicted"/>
<protein>
    <submittedName>
        <fullName evidence="2">Uncharacterized protein</fullName>
    </submittedName>
</protein>
<keyword evidence="1" id="KW-1133">Transmembrane helix</keyword>
<dbReference type="Proteomes" id="UP001291999">
    <property type="component" value="Unassembled WGS sequence"/>
</dbReference>
<dbReference type="RefSeq" id="WP_322425166.1">
    <property type="nucleotide sequence ID" value="NZ_JAXQPW010000006.1"/>
</dbReference>
<accession>A0ABU5KEW0</accession>
<keyword evidence="1" id="KW-0812">Transmembrane</keyword>
<keyword evidence="3" id="KW-1185">Reference proteome</keyword>
<reference evidence="2 3" key="1">
    <citation type="submission" date="2023-11" db="EMBL/GenBank/DDBJ databases">
        <title>Novel species in genus Nocardioides.</title>
        <authorList>
            <person name="Zhou H."/>
        </authorList>
    </citation>
    <scope>NUCLEOTIDE SEQUENCE [LARGE SCALE GENOMIC DNA]</scope>
    <source>
        <strain evidence="2 3">S-58</strain>
    </source>
</reference>
<sequence>MSPGPDVSSLRRRLELGRLVIGSLVELGIKAYGAGAALSVAVSDAETVGGKGQDALAAVPNLVDRYRAAEYVVEHRQEIQAALDYVNENTPPQAELEDAAARSSETLRDIETTSDEVDAALGSFDGISPFNAFDRSQDALGHVRAAWGSKPDIESLRDLADRAEQVSPYVDQVEVLVPVYYGGLFAVVDNFASDEIASTLFVMAAALGVAFVLGQAVGFWVRRGRPGLIARTLQRWGAQTFPRWYVRNLPYALSPPLYAAARERMQRDIVADPREALDPETLRELEQWFADRPKDDATR</sequence>
<dbReference type="EMBL" id="JAXQPW010000006">
    <property type="protein sequence ID" value="MDZ5663367.1"/>
    <property type="molecule type" value="Genomic_DNA"/>
</dbReference>
<evidence type="ECO:0000313" key="3">
    <source>
        <dbReference type="Proteomes" id="UP001291999"/>
    </source>
</evidence>
<organism evidence="2 3">
    <name type="scientific">Nocardioides renjunii</name>
    <dbReference type="NCBI Taxonomy" id="3095075"/>
    <lineage>
        <taxon>Bacteria</taxon>
        <taxon>Bacillati</taxon>
        <taxon>Actinomycetota</taxon>
        <taxon>Actinomycetes</taxon>
        <taxon>Propionibacteriales</taxon>
        <taxon>Nocardioidaceae</taxon>
        <taxon>Nocardioides</taxon>
    </lineage>
</organism>
<feature type="transmembrane region" description="Helical" evidence="1">
    <location>
        <begin position="200"/>
        <end position="221"/>
    </location>
</feature>
<evidence type="ECO:0000313" key="2">
    <source>
        <dbReference type="EMBL" id="MDZ5663367.1"/>
    </source>
</evidence>
<evidence type="ECO:0000256" key="1">
    <source>
        <dbReference type="SAM" id="Phobius"/>
    </source>
</evidence>
<name>A0ABU5KEW0_9ACTN</name>